<gene>
    <name evidence="1" type="ORF">BDZ83DRAFT_622890</name>
</gene>
<sequence length="338" mass="38804">MGLSLDDIYSETLGSSWILFDGASEEQETMLELFHMWLYICGLDQDMEAFFVSEGERYQTKFNVISSFVWKLPEANRIMATRRNIAYYKLPPKSRFACLGWQSIDPQVLLNDIHHGEGLKPAEFSVVFDGPKESSMESFVNAYVNFLFDTDNDHLEYCQPLETHAPAHPWRHLAQWVLRGVAPERLSRKACLDGYSITATTLFALFLHVEECLTFSGHQGWAAKLRMAQLLSSWLEDAELAGLDLGEYGRQESEIFMGCDQLRLRRWFEPIGWDDREDDCEDVTSPSGFRLQSFTYGPHPTDWALLWILDAEEYAGEFWDNIEIPPSVIPGGWVEDGI</sequence>
<evidence type="ECO:0000313" key="2">
    <source>
        <dbReference type="Proteomes" id="UP001244207"/>
    </source>
</evidence>
<dbReference type="Proteomes" id="UP001244207">
    <property type="component" value="Unassembled WGS sequence"/>
</dbReference>
<keyword evidence="2" id="KW-1185">Reference proteome</keyword>
<dbReference type="EMBL" id="JAHMHS010000051">
    <property type="protein sequence ID" value="KAK1724508.1"/>
    <property type="molecule type" value="Genomic_DNA"/>
</dbReference>
<reference evidence="1" key="1">
    <citation type="submission" date="2021-12" db="EMBL/GenBank/DDBJ databases">
        <title>Comparative genomics, transcriptomics and evolutionary studies reveal genomic signatures of adaptation to plant cell wall in hemibiotrophic fungi.</title>
        <authorList>
            <consortium name="DOE Joint Genome Institute"/>
            <person name="Baroncelli R."/>
            <person name="Diaz J.F."/>
            <person name="Benocci T."/>
            <person name="Peng M."/>
            <person name="Battaglia E."/>
            <person name="Haridas S."/>
            <person name="Andreopoulos W."/>
            <person name="Labutti K."/>
            <person name="Pangilinan J."/>
            <person name="Floch G.L."/>
            <person name="Makela M.R."/>
            <person name="Henrissat B."/>
            <person name="Grigoriev I.V."/>
            <person name="Crouch J.A."/>
            <person name="De Vries R.P."/>
            <person name="Sukno S.A."/>
            <person name="Thon M.R."/>
        </authorList>
    </citation>
    <scope>NUCLEOTIDE SEQUENCE</scope>
    <source>
        <strain evidence="1">CBS 112980</strain>
    </source>
</reference>
<protein>
    <submittedName>
        <fullName evidence="1">Uncharacterized protein</fullName>
    </submittedName>
</protein>
<dbReference type="GeneID" id="85392245"/>
<accession>A0AAD8UMY2</accession>
<name>A0AAD8UMY2_GLOAC</name>
<dbReference type="AlphaFoldDB" id="A0AAD8UMY2"/>
<comment type="caution">
    <text evidence="1">The sequence shown here is derived from an EMBL/GenBank/DDBJ whole genome shotgun (WGS) entry which is preliminary data.</text>
</comment>
<evidence type="ECO:0000313" key="1">
    <source>
        <dbReference type="EMBL" id="KAK1724508.1"/>
    </source>
</evidence>
<organism evidence="1 2">
    <name type="scientific">Glomerella acutata</name>
    <name type="common">Colletotrichum acutatum</name>
    <dbReference type="NCBI Taxonomy" id="27357"/>
    <lineage>
        <taxon>Eukaryota</taxon>
        <taxon>Fungi</taxon>
        <taxon>Dikarya</taxon>
        <taxon>Ascomycota</taxon>
        <taxon>Pezizomycotina</taxon>
        <taxon>Sordariomycetes</taxon>
        <taxon>Hypocreomycetidae</taxon>
        <taxon>Glomerellales</taxon>
        <taxon>Glomerellaceae</taxon>
        <taxon>Colletotrichum</taxon>
        <taxon>Colletotrichum acutatum species complex</taxon>
    </lineage>
</organism>
<dbReference type="RefSeq" id="XP_060364563.1">
    <property type="nucleotide sequence ID" value="XM_060508346.1"/>
</dbReference>
<proteinExistence type="predicted"/>